<keyword evidence="8" id="KW-0624">Polysaccharide degradation</keyword>
<dbReference type="GO" id="GO:0009986">
    <property type="term" value="C:cell surface"/>
    <property type="evidence" value="ECO:0007669"/>
    <property type="project" value="TreeGrafter"/>
</dbReference>
<dbReference type="EMBL" id="AMGV01000004">
    <property type="protein sequence ID" value="KEF57595.1"/>
    <property type="molecule type" value="Genomic_DNA"/>
</dbReference>
<dbReference type="Gene3D" id="2.70.98.30">
    <property type="entry name" value="Golgi alpha-mannosidase II, domain 4"/>
    <property type="match status" value="1"/>
</dbReference>
<dbReference type="FunFam" id="2.70.98.30:FF:000006">
    <property type="entry name" value="Endo-1,3-beta-glucanase Engl1"/>
    <property type="match status" value="1"/>
</dbReference>
<reference evidence="11 12" key="1">
    <citation type="submission" date="2013-03" db="EMBL/GenBank/DDBJ databases">
        <title>The Genome Sequence of Exophiala aquamarina CBS 119918.</title>
        <authorList>
            <consortium name="The Broad Institute Genomics Platform"/>
            <person name="Cuomo C."/>
            <person name="de Hoog S."/>
            <person name="Gorbushina A."/>
            <person name="Walker B."/>
            <person name="Young S.K."/>
            <person name="Zeng Q."/>
            <person name="Gargeya S."/>
            <person name="Fitzgerald M."/>
            <person name="Haas B."/>
            <person name="Abouelleil A."/>
            <person name="Allen A.W."/>
            <person name="Alvarado L."/>
            <person name="Arachchi H.M."/>
            <person name="Berlin A.M."/>
            <person name="Chapman S.B."/>
            <person name="Gainer-Dewar J."/>
            <person name="Goldberg J."/>
            <person name="Griggs A."/>
            <person name="Gujja S."/>
            <person name="Hansen M."/>
            <person name="Howarth C."/>
            <person name="Imamovic A."/>
            <person name="Ireland A."/>
            <person name="Larimer J."/>
            <person name="McCowan C."/>
            <person name="Murphy C."/>
            <person name="Pearson M."/>
            <person name="Poon T.W."/>
            <person name="Priest M."/>
            <person name="Roberts A."/>
            <person name="Saif S."/>
            <person name="Shea T."/>
            <person name="Sisk P."/>
            <person name="Sykes S."/>
            <person name="Wortman J."/>
            <person name="Nusbaum C."/>
            <person name="Birren B."/>
        </authorList>
    </citation>
    <scope>NUCLEOTIDE SEQUENCE [LARGE SCALE GENOMIC DNA]</scope>
    <source>
        <strain evidence="11 12">CBS 119918</strain>
    </source>
</reference>
<dbReference type="AlphaFoldDB" id="A0A072PPZ6"/>
<organism evidence="11 12">
    <name type="scientific">Exophiala aquamarina CBS 119918</name>
    <dbReference type="NCBI Taxonomy" id="1182545"/>
    <lineage>
        <taxon>Eukaryota</taxon>
        <taxon>Fungi</taxon>
        <taxon>Dikarya</taxon>
        <taxon>Ascomycota</taxon>
        <taxon>Pezizomycotina</taxon>
        <taxon>Eurotiomycetes</taxon>
        <taxon>Chaetothyriomycetidae</taxon>
        <taxon>Chaetothyriales</taxon>
        <taxon>Herpotrichiellaceae</taxon>
        <taxon>Exophiala</taxon>
    </lineage>
</organism>
<evidence type="ECO:0000256" key="3">
    <source>
        <dbReference type="ARBA" id="ARBA00012780"/>
    </source>
</evidence>
<keyword evidence="4" id="KW-0378">Hydrolase</keyword>
<dbReference type="Pfam" id="PF17652">
    <property type="entry name" value="Glyco_hydro81C"/>
    <property type="match status" value="1"/>
</dbReference>
<dbReference type="OrthoDB" id="4473401at2759"/>
<dbReference type="Pfam" id="PF03639">
    <property type="entry name" value="Glyco_hydro_81"/>
    <property type="match status" value="1"/>
</dbReference>
<dbReference type="InterPro" id="IPR040720">
    <property type="entry name" value="GH81_C"/>
</dbReference>
<dbReference type="GO" id="GO:0000272">
    <property type="term" value="P:polysaccharide catabolic process"/>
    <property type="evidence" value="ECO:0007669"/>
    <property type="project" value="UniProtKB-KW"/>
</dbReference>
<evidence type="ECO:0000256" key="7">
    <source>
        <dbReference type="ARBA" id="ARBA00023316"/>
    </source>
</evidence>
<dbReference type="VEuPathDB" id="FungiDB:A1O9_05513"/>
<dbReference type="STRING" id="1182545.A0A072PPZ6"/>
<evidence type="ECO:0000256" key="6">
    <source>
        <dbReference type="ARBA" id="ARBA00023295"/>
    </source>
</evidence>
<keyword evidence="7" id="KW-0961">Cell wall biogenesis/degradation</keyword>
<evidence type="ECO:0000259" key="9">
    <source>
        <dbReference type="Pfam" id="PF03639"/>
    </source>
</evidence>
<evidence type="ECO:0000313" key="11">
    <source>
        <dbReference type="EMBL" id="KEF57595.1"/>
    </source>
</evidence>
<dbReference type="GeneID" id="25280438"/>
<proteinExistence type="inferred from homology"/>
<dbReference type="GO" id="GO:0052861">
    <property type="term" value="F:endo-1,3(4)-beta-glucanase activity"/>
    <property type="evidence" value="ECO:0007669"/>
    <property type="project" value="InterPro"/>
</dbReference>
<evidence type="ECO:0000259" key="10">
    <source>
        <dbReference type="Pfam" id="PF17652"/>
    </source>
</evidence>
<comment type="caution">
    <text evidence="11">The sequence shown here is derived from an EMBL/GenBank/DDBJ whole genome shotgun (WGS) entry which is preliminary data.</text>
</comment>
<gene>
    <name evidence="11" type="ORF">A1O9_05513</name>
</gene>
<dbReference type="RefSeq" id="XP_013260185.1">
    <property type="nucleotide sequence ID" value="XM_013404731.1"/>
</dbReference>
<dbReference type="PROSITE" id="PS52008">
    <property type="entry name" value="GH81"/>
    <property type="match status" value="1"/>
</dbReference>
<evidence type="ECO:0000256" key="5">
    <source>
        <dbReference type="ARBA" id="ARBA00023277"/>
    </source>
</evidence>
<sequence>MSVPVQTTAIVTAVTVINTTITSDGSIISISTVGPTVITTTGTAMVETTLTASSTITGTVATTLTTDISATNLPTSSPTCLLSLGCYGQDIFQPVALGSPANNIQHHSGHPVPRLGINLDGGPIETNKFYQNFVLGTQSSPGFVTPYSLRWSQGSGNAQSWGMAISHIDDNQKVFGAPNPTISGSPNSFYVNPLGIESIILSAAEFGASTVLTSDSLLALSANIHLQPSAGSPSVLTLPLVQGMGFVTGQYVNLQPAIQSSVFFRAVAAADSPKPGVFKYRITLEDGKIWLVYAVATNGISPNLQLVSSTLLQGIPNWYGDIQVAKVPDASFESIYDNAVGAYPTSGTVGGNAHNSTAQYSLSWNKGGAYVSSTSLLMFALPHHVQSFESDTLGNLTNLVLDSLTKGPATAVVADYWVLEETLPTSLSFVPWRPDGDTQVTATLSPAAISAIQSIAAVEASQNMSAQTNLDSMYFSGKALSKFATLIYTMNELSNQQDLAKSALLTLENAFAVFVNNQQASPLYYDTDWKGLVSSASYITGDSGVDFGNSYYNDHHFHYAYFIHAAAVIGHLDPTWLTSNKDWVNGLVRDVSNPSSLDQYFPVSRSFDYYQGHSWAKGLFESGDGKDEESSSEDAMFAYALKLWGKTIGDASMEARGNLMLSILSRSLHNYFLMDSDNANQPASFVNNKATGILFENKADHATYFGADLSYVQG</sequence>
<feature type="domain" description="Glycosyl hydrolase family 81 C-terminal" evidence="10">
    <location>
        <begin position="444"/>
        <end position="714"/>
    </location>
</feature>
<evidence type="ECO:0000256" key="4">
    <source>
        <dbReference type="ARBA" id="ARBA00022801"/>
    </source>
</evidence>
<accession>A0A072PPZ6</accession>
<comment type="catalytic activity">
    <reaction evidence="1">
        <text>Hydrolysis of (1-&gt;3)-beta-D-glucosidic linkages in (1-&gt;3)-beta-D-glucans.</text>
        <dbReference type="EC" id="3.2.1.39"/>
    </reaction>
</comment>
<evidence type="ECO:0000313" key="12">
    <source>
        <dbReference type="Proteomes" id="UP000027920"/>
    </source>
</evidence>
<protein>
    <recommendedName>
        <fullName evidence="3">glucan endo-1,3-beta-D-glucosidase</fullName>
        <ecNumber evidence="3">3.2.1.39</ecNumber>
    </recommendedName>
</protein>
<dbReference type="PANTHER" id="PTHR31983:SF0">
    <property type="entry name" value="GLUCAN ENDO-1,3-BETA-D-GLUCOSIDASE 2"/>
    <property type="match status" value="1"/>
</dbReference>
<evidence type="ECO:0000256" key="8">
    <source>
        <dbReference type="ARBA" id="ARBA00023326"/>
    </source>
</evidence>
<dbReference type="HOGENOM" id="CLU_005482_2_0_1"/>
<dbReference type="PANTHER" id="PTHR31983">
    <property type="entry name" value="ENDO-1,3(4)-BETA-GLUCANASE 1"/>
    <property type="match status" value="1"/>
</dbReference>
<dbReference type="GO" id="GO:0071555">
    <property type="term" value="P:cell wall organization"/>
    <property type="evidence" value="ECO:0007669"/>
    <property type="project" value="UniProtKB-KW"/>
</dbReference>
<dbReference type="Proteomes" id="UP000027920">
    <property type="component" value="Unassembled WGS sequence"/>
</dbReference>
<dbReference type="InterPro" id="IPR040451">
    <property type="entry name" value="GH81_N"/>
</dbReference>
<name>A0A072PPZ6_9EURO</name>
<keyword evidence="5" id="KW-0119">Carbohydrate metabolism</keyword>
<evidence type="ECO:0000256" key="2">
    <source>
        <dbReference type="ARBA" id="ARBA00010730"/>
    </source>
</evidence>
<dbReference type="GO" id="GO:0042973">
    <property type="term" value="F:glucan endo-1,3-beta-D-glucosidase activity"/>
    <property type="evidence" value="ECO:0007669"/>
    <property type="project" value="UniProtKB-EC"/>
</dbReference>
<evidence type="ECO:0000256" key="1">
    <source>
        <dbReference type="ARBA" id="ARBA00000382"/>
    </source>
</evidence>
<dbReference type="Gene3D" id="1.10.287.1170">
    <property type="entry name" value="glycoside hydrolase family 81 endo-[beta] glucanase"/>
    <property type="match status" value="1"/>
</dbReference>
<dbReference type="InterPro" id="IPR005200">
    <property type="entry name" value="Endo-beta-glucanase"/>
</dbReference>
<keyword evidence="6" id="KW-0326">Glycosidase</keyword>
<dbReference type="EC" id="3.2.1.39" evidence="3"/>
<comment type="similarity">
    <text evidence="2">Belongs to the glycosyl hydrolase 81 family.</text>
</comment>
<feature type="domain" description="Glycosyl hydrolase family 81 N-terminal" evidence="9">
    <location>
        <begin position="110"/>
        <end position="433"/>
    </location>
</feature>
<keyword evidence="12" id="KW-1185">Reference proteome</keyword>